<keyword evidence="10" id="KW-1185">Reference proteome</keyword>
<reference evidence="9 10" key="1">
    <citation type="submission" date="2020-07" db="EMBL/GenBank/DDBJ databases">
        <title>Bradyrhizobium diversity isolated from nodules of indigenous legumes of Western Australia.</title>
        <authorList>
            <person name="Klepa M.S."/>
        </authorList>
    </citation>
    <scope>NUCLEOTIDE SEQUENCE [LARGE SCALE GENOMIC DNA]</scope>
    <source>
        <strain evidence="9 10">CNPSo 4019</strain>
    </source>
</reference>
<evidence type="ECO:0000256" key="5">
    <source>
        <dbReference type="ARBA" id="ARBA00022989"/>
    </source>
</evidence>
<organism evidence="9 10">
    <name type="scientific">Bradyrhizobium diversitatis</name>
    <dbReference type="NCBI Taxonomy" id="2755406"/>
    <lineage>
        <taxon>Bacteria</taxon>
        <taxon>Pseudomonadati</taxon>
        <taxon>Pseudomonadota</taxon>
        <taxon>Alphaproteobacteria</taxon>
        <taxon>Hyphomicrobiales</taxon>
        <taxon>Nitrobacteraceae</taxon>
        <taxon>Bradyrhizobium</taxon>
    </lineage>
</organism>
<evidence type="ECO:0000256" key="1">
    <source>
        <dbReference type="ARBA" id="ARBA00004651"/>
    </source>
</evidence>
<evidence type="ECO:0000256" key="3">
    <source>
        <dbReference type="ARBA" id="ARBA00022679"/>
    </source>
</evidence>
<feature type="transmembrane region" description="Helical" evidence="8">
    <location>
        <begin position="272"/>
        <end position="293"/>
    </location>
</feature>
<sequence length="403" mass="42924">MFLPALSIAALFGWGILVSTFVHPGWIGLNHIAPGTDWMVFYGAIRSMLAGKLALVLDAEAFTAHLNQSFASWLTVPLAFRPWFYPPSFLVLLLPFAPLGFAGSYVAFQAATAGFLAWALRNRAEQPQLTPYIIAAVLVSPSASLNLADGQCAFLVAALLVAGARLLGPQPLLGGAILGLLSFKPQFFLLVPFALLGLRQYRGLCAAVCSAFALALASVMIFGIEPWIRWIPQAFSNLVSPDEKWLAYGRIWGHSVWACAVLLGVPERIASILQLGAIVSSAAATFVAFRSSLNSDSKLIVLLAATVLAAPHSGPYDATLLAVAIVLWLAASIDAPRLLDWLIGLGIWMVPLLSPAVYVPAGRLSPLLTIALIGLVFGRMHSQAKSRESGIPPLSSIRSTACD</sequence>
<keyword evidence="3" id="KW-0808">Transferase</keyword>
<comment type="similarity">
    <text evidence="7">Belongs to the glycosyltransferase 87 family.</text>
</comment>
<proteinExistence type="inferred from homology"/>
<keyword evidence="5 8" id="KW-1133">Transmembrane helix</keyword>
<keyword evidence="4 8" id="KW-0812">Transmembrane</keyword>
<gene>
    <name evidence="9" type="ORF">H1B27_29700</name>
</gene>
<feature type="transmembrane region" description="Helical" evidence="8">
    <location>
        <begin position="364"/>
        <end position="380"/>
    </location>
</feature>
<feature type="transmembrane region" description="Helical" evidence="8">
    <location>
        <begin position="313"/>
        <end position="331"/>
    </location>
</feature>
<name>A0ABS0PAU4_9BRAD</name>
<dbReference type="Proteomes" id="UP001194539">
    <property type="component" value="Unassembled WGS sequence"/>
</dbReference>
<protein>
    <submittedName>
        <fullName evidence="9">DUF2029 domain-containing protein</fullName>
    </submittedName>
</protein>
<comment type="caution">
    <text evidence="9">The sequence shown here is derived from an EMBL/GenBank/DDBJ whole genome shotgun (WGS) entry which is preliminary data.</text>
</comment>
<feature type="transmembrane region" description="Helical" evidence="8">
    <location>
        <begin position="132"/>
        <end position="160"/>
    </location>
</feature>
<dbReference type="Pfam" id="PF09594">
    <property type="entry name" value="GT87"/>
    <property type="match status" value="1"/>
</dbReference>
<feature type="transmembrane region" description="Helical" evidence="8">
    <location>
        <begin position="172"/>
        <end position="196"/>
    </location>
</feature>
<evidence type="ECO:0000313" key="9">
    <source>
        <dbReference type="EMBL" id="MBH5390425.1"/>
    </source>
</evidence>
<keyword evidence="2" id="KW-1003">Cell membrane</keyword>
<feature type="transmembrane region" description="Helical" evidence="8">
    <location>
        <begin position="89"/>
        <end position="120"/>
    </location>
</feature>
<feature type="transmembrane region" description="Helical" evidence="8">
    <location>
        <begin position="203"/>
        <end position="225"/>
    </location>
</feature>
<evidence type="ECO:0000256" key="2">
    <source>
        <dbReference type="ARBA" id="ARBA00022475"/>
    </source>
</evidence>
<dbReference type="InterPro" id="IPR018584">
    <property type="entry name" value="GT87"/>
</dbReference>
<accession>A0ABS0PAU4</accession>
<feature type="transmembrane region" description="Helical" evidence="8">
    <location>
        <begin position="6"/>
        <end position="27"/>
    </location>
</feature>
<evidence type="ECO:0000313" key="10">
    <source>
        <dbReference type="Proteomes" id="UP001194539"/>
    </source>
</evidence>
<evidence type="ECO:0000256" key="8">
    <source>
        <dbReference type="SAM" id="Phobius"/>
    </source>
</evidence>
<evidence type="ECO:0000256" key="4">
    <source>
        <dbReference type="ARBA" id="ARBA00022692"/>
    </source>
</evidence>
<dbReference type="EMBL" id="JACEGD010000031">
    <property type="protein sequence ID" value="MBH5390425.1"/>
    <property type="molecule type" value="Genomic_DNA"/>
</dbReference>
<keyword evidence="6 8" id="KW-0472">Membrane</keyword>
<comment type="subcellular location">
    <subcellularLocation>
        <location evidence="1">Cell membrane</location>
        <topology evidence="1">Multi-pass membrane protein</topology>
    </subcellularLocation>
</comment>
<feature type="transmembrane region" description="Helical" evidence="8">
    <location>
        <begin position="245"/>
        <end position="265"/>
    </location>
</feature>
<feature type="transmembrane region" description="Helical" evidence="8">
    <location>
        <begin position="338"/>
        <end position="358"/>
    </location>
</feature>
<evidence type="ECO:0000256" key="6">
    <source>
        <dbReference type="ARBA" id="ARBA00023136"/>
    </source>
</evidence>
<evidence type="ECO:0000256" key="7">
    <source>
        <dbReference type="ARBA" id="ARBA00024033"/>
    </source>
</evidence>